<organism evidence="1 2">
    <name type="scientific">Acidithiobacillus marinus</name>
    <dbReference type="NCBI Taxonomy" id="187490"/>
    <lineage>
        <taxon>Bacteria</taxon>
        <taxon>Pseudomonadati</taxon>
        <taxon>Pseudomonadota</taxon>
        <taxon>Acidithiobacillia</taxon>
        <taxon>Acidithiobacillales</taxon>
        <taxon>Acidithiobacillaceae</taxon>
        <taxon>Acidithiobacillus</taxon>
    </lineage>
</organism>
<comment type="caution">
    <text evidence="1">The sequence shown here is derived from an EMBL/GenBank/DDBJ whole genome shotgun (WGS) entry which is preliminary data.</text>
</comment>
<dbReference type="EMBL" id="MXAV01000006">
    <property type="protein sequence ID" value="PKY11823.1"/>
    <property type="molecule type" value="Genomic_DNA"/>
</dbReference>
<name>A0A2I1DPL9_9PROT</name>
<protein>
    <submittedName>
        <fullName evidence="1">Uncharacterized protein</fullName>
    </submittedName>
</protein>
<accession>A0A2I1DPL9</accession>
<dbReference type="Proteomes" id="UP000234329">
    <property type="component" value="Unassembled WGS sequence"/>
</dbReference>
<dbReference type="AlphaFoldDB" id="A0A2I1DPL9"/>
<proteinExistence type="predicted"/>
<dbReference type="InParanoid" id="A0A2I1DPL9"/>
<gene>
    <name evidence="1" type="ORF">B1757_02355</name>
</gene>
<evidence type="ECO:0000313" key="1">
    <source>
        <dbReference type="EMBL" id="PKY11823.1"/>
    </source>
</evidence>
<sequence>MKKISGVGIMDFVTSGFNECEIRFMKERLADIAAKYPWETEQRLLSMAISRLYLDLVDPPVADSSPDEESLAAMRNGRSERFVTTEDLLSAGKGLRKMFYQHLKT</sequence>
<dbReference type="RefSeq" id="WP_101536793.1">
    <property type="nucleotide sequence ID" value="NZ_MXAV01000006.1"/>
</dbReference>
<keyword evidence="2" id="KW-1185">Reference proteome</keyword>
<evidence type="ECO:0000313" key="2">
    <source>
        <dbReference type="Proteomes" id="UP000234329"/>
    </source>
</evidence>
<reference evidence="1 2" key="1">
    <citation type="submission" date="2017-03" db="EMBL/GenBank/DDBJ databases">
        <title>Draft genime sequence of the acidophilic sulfur-oxidizing bacterium Acidithiobacillus sp. SH, isolated from seawater.</title>
        <authorList>
            <person name="Sharmin S."/>
            <person name="Tokuhisa M."/>
            <person name="Kanao T."/>
            <person name="Kamimura K."/>
        </authorList>
    </citation>
    <scope>NUCLEOTIDE SEQUENCE [LARGE SCALE GENOMIC DNA]</scope>
    <source>
        <strain evidence="1 2">SH</strain>
    </source>
</reference>